<dbReference type="AlphaFoldDB" id="A0A931LVK7"/>
<feature type="region of interest" description="Disordered" evidence="2">
    <location>
        <begin position="75"/>
        <end position="103"/>
    </location>
</feature>
<keyword evidence="3" id="KW-0812">Transmembrane</keyword>
<proteinExistence type="predicted"/>
<protein>
    <submittedName>
        <fullName evidence="4">Uncharacterized protein</fullName>
    </submittedName>
</protein>
<keyword evidence="3" id="KW-0472">Membrane</keyword>
<evidence type="ECO:0000313" key="5">
    <source>
        <dbReference type="Proteomes" id="UP000727962"/>
    </source>
</evidence>
<evidence type="ECO:0000256" key="3">
    <source>
        <dbReference type="SAM" id="Phobius"/>
    </source>
</evidence>
<feature type="transmembrane region" description="Helical" evidence="3">
    <location>
        <begin position="6"/>
        <end position="30"/>
    </location>
</feature>
<organism evidence="4 5">
    <name type="scientific">Fimbriimonas ginsengisoli</name>
    <dbReference type="NCBI Taxonomy" id="1005039"/>
    <lineage>
        <taxon>Bacteria</taxon>
        <taxon>Bacillati</taxon>
        <taxon>Armatimonadota</taxon>
        <taxon>Fimbriimonadia</taxon>
        <taxon>Fimbriimonadales</taxon>
        <taxon>Fimbriimonadaceae</taxon>
        <taxon>Fimbriimonas</taxon>
    </lineage>
</organism>
<reference evidence="4" key="1">
    <citation type="submission" date="2020-07" db="EMBL/GenBank/DDBJ databases">
        <title>Huge and variable diversity of episymbiotic CPR bacteria and DPANN archaea in groundwater ecosystems.</title>
        <authorList>
            <person name="He C.Y."/>
            <person name="Keren R."/>
            <person name="Whittaker M."/>
            <person name="Farag I.F."/>
            <person name="Doudna J."/>
            <person name="Cate J.H.D."/>
            <person name="Banfield J.F."/>
        </authorList>
    </citation>
    <scope>NUCLEOTIDE SEQUENCE</scope>
    <source>
        <strain evidence="4">NC_groundwater_17_Pr7_B-0.1um_64_12</strain>
    </source>
</reference>
<gene>
    <name evidence="4" type="ORF">HYR64_05285</name>
</gene>
<keyword evidence="3" id="KW-1133">Transmembrane helix</keyword>
<keyword evidence="1" id="KW-0175">Coiled coil</keyword>
<dbReference type="EMBL" id="JACOSL010000032">
    <property type="protein sequence ID" value="MBI1756502.1"/>
    <property type="molecule type" value="Genomic_DNA"/>
</dbReference>
<evidence type="ECO:0000313" key="4">
    <source>
        <dbReference type="EMBL" id="MBI1756502.1"/>
    </source>
</evidence>
<evidence type="ECO:0000256" key="1">
    <source>
        <dbReference type="SAM" id="Coils"/>
    </source>
</evidence>
<sequence>MSDSTFIVAISLAAMVPTAWAVSALVAILTKHQQRMAELMHGGQSDARRDEVDQLRREISDLRQRVDQQTLALDGAASAMLQPPSTPTTAGDLSRRLGESQTH</sequence>
<feature type="compositionally biased region" description="Basic and acidic residues" evidence="2">
    <location>
        <begin position="93"/>
        <end position="103"/>
    </location>
</feature>
<accession>A0A931LVK7</accession>
<name>A0A931LVK7_FIMGI</name>
<feature type="coiled-coil region" evidence="1">
    <location>
        <begin position="45"/>
        <end position="72"/>
    </location>
</feature>
<comment type="caution">
    <text evidence="4">The sequence shown here is derived from an EMBL/GenBank/DDBJ whole genome shotgun (WGS) entry which is preliminary data.</text>
</comment>
<evidence type="ECO:0000256" key="2">
    <source>
        <dbReference type="SAM" id="MobiDB-lite"/>
    </source>
</evidence>
<dbReference type="Proteomes" id="UP000727962">
    <property type="component" value="Unassembled WGS sequence"/>
</dbReference>